<dbReference type="NCBIfam" id="TIGR02385">
    <property type="entry name" value="RelE_StbE"/>
    <property type="match status" value="1"/>
</dbReference>
<dbReference type="InterPro" id="IPR051803">
    <property type="entry name" value="TA_system_RelE-like_toxin"/>
</dbReference>
<dbReference type="PANTHER" id="PTHR33755">
    <property type="entry name" value="TOXIN PARE1-RELATED"/>
    <property type="match status" value="1"/>
</dbReference>
<protein>
    <submittedName>
        <fullName evidence="3">Type II toxin-antitoxin system RelE/ParE family toxin</fullName>
    </submittedName>
</protein>
<dbReference type="InterPro" id="IPR035093">
    <property type="entry name" value="RelE/ParE_toxin_dom_sf"/>
</dbReference>
<evidence type="ECO:0000256" key="2">
    <source>
        <dbReference type="ARBA" id="ARBA00022649"/>
    </source>
</evidence>
<comment type="similarity">
    <text evidence="1">Belongs to the RelE toxin family.</text>
</comment>
<gene>
    <name evidence="3" type="ORF">IQ235_05250</name>
</gene>
<dbReference type="Proteomes" id="UP000621799">
    <property type="component" value="Unassembled WGS sequence"/>
</dbReference>
<dbReference type="PANTHER" id="PTHR33755:SF6">
    <property type="entry name" value="PLASMID STABILIZATION SYSTEM PROTEIN"/>
    <property type="match status" value="1"/>
</dbReference>
<dbReference type="Gene3D" id="3.30.2310.20">
    <property type="entry name" value="RelE-like"/>
    <property type="match status" value="1"/>
</dbReference>
<evidence type="ECO:0000313" key="4">
    <source>
        <dbReference type="Proteomes" id="UP000621799"/>
    </source>
</evidence>
<keyword evidence="4" id="KW-1185">Reference proteome</keyword>
<sequence length="92" mass="10387">MPIKWLKKALRNLESAHSYIAKDNPAAAARTLRSIQQAVAQLAEFPNLGRKGRVEGTRELIIASTPYFVVYRIKGNTVQILRVLHSARKYPD</sequence>
<dbReference type="InterPro" id="IPR007712">
    <property type="entry name" value="RelE/ParE_toxin"/>
</dbReference>
<accession>A0A928VXY9</accession>
<proteinExistence type="inferred from homology"/>
<evidence type="ECO:0000256" key="1">
    <source>
        <dbReference type="ARBA" id="ARBA00006226"/>
    </source>
</evidence>
<evidence type="ECO:0000313" key="3">
    <source>
        <dbReference type="EMBL" id="MBE9040198.1"/>
    </source>
</evidence>
<reference evidence="3" key="1">
    <citation type="submission" date="2020-10" db="EMBL/GenBank/DDBJ databases">
        <authorList>
            <person name="Castelo-Branco R."/>
            <person name="Eusebio N."/>
            <person name="Adriana R."/>
            <person name="Vieira A."/>
            <person name="Brugerolle De Fraissinette N."/>
            <person name="Rezende De Castro R."/>
            <person name="Schneider M.P."/>
            <person name="Vasconcelos V."/>
            <person name="Leao P.N."/>
        </authorList>
    </citation>
    <scope>NUCLEOTIDE SEQUENCE</scope>
    <source>
        <strain evidence="3">LEGE 11467</strain>
    </source>
</reference>
<comment type="caution">
    <text evidence="3">The sequence shown here is derived from an EMBL/GenBank/DDBJ whole genome shotgun (WGS) entry which is preliminary data.</text>
</comment>
<keyword evidence="2" id="KW-1277">Toxin-antitoxin system</keyword>
<name>A0A928VXY9_9CYAN</name>
<dbReference type="EMBL" id="JADEXN010000063">
    <property type="protein sequence ID" value="MBE9040198.1"/>
    <property type="molecule type" value="Genomic_DNA"/>
</dbReference>
<organism evidence="3 4">
    <name type="scientific">Zarconia navalis LEGE 11467</name>
    <dbReference type="NCBI Taxonomy" id="1828826"/>
    <lineage>
        <taxon>Bacteria</taxon>
        <taxon>Bacillati</taxon>
        <taxon>Cyanobacteriota</taxon>
        <taxon>Cyanophyceae</taxon>
        <taxon>Oscillatoriophycideae</taxon>
        <taxon>Oscillatoriales</taxon>
        <taxon>Oscillatoriales incertae sedis</taxon>
        <taxon>Zarconia</taxon>
        <taxon>Zarconia navalis</taxon>
    </lineage>
</organism>
<dbReference type="RefSeq" id="WP_264320454.1">
    <property type="nucleotide sequence ID" value="NZ_JADEXN010000063.1"/>
</dbReference>
<dbReference type="Pfam" id="PF05016">
    <property type="entry name" value="ParE_toxin"/>
    <property type="match status" value="1"/>
</dbReference>
<dbReference type="AlphaFoldDB" id="A0A928VXY9"/>